<keyword evidence="6" id="KW-0472">Membrane</keyword>
<organism evidence="8 9">
    <name type="scientific">Dimargaris cristalligena</name>
    <dbReference type="NCBI Taxonomy" id="215637"/>
    <lineage>
        <taxon>Eukaryota</taxon>
        <taxon>Fungi</taxon>
        <taxon>Fungi incertae sedis</taxon>
        <taxon>Zoopagomycota</taxon>
        <taxon>Kickxellomycotina</taxon>
        <taxon>Dimargaritomycetes</taxon>
        <taxon>Dimargaritales</taxon>
        <taxon>Dimargaritaceae</taxon>
        <taxon>Dimargaris</taxon>
    </lineage>
</organism>
<keyword evidence="9" id="KW-1185">Reference proteome</keyword>
<feature type="domain" description="Clathrin/coatomer adaptor adaptin-like N-terminal" evidence="7">
    <location>
        <begin position="23"/>
        <end position="203"/>
    </location>
</feature>
<dbReference type="InterPro" id="IPR017105">
    <property type="entry name" value="AP3_complex_dsu"/>
</dbReference>
<evidence type="ECO:0000256" key="2">
    <source>
        <dbReference type="ARBA" id="ARBA00006613"/>
    </source>
</evidence>
<evidence type="ECO:0000259" key="7">
    <source>
        <dbReference type="Pfam" id="PF01602"/>
    </source>
</evidence>
<evidence type="ECO:0000256" key="5">
    <source>
        <dbReference type="ARBA" id="ARBA00022927"/>
    </source>
</evidence>
<evidence type="ECO:0000256" key="3">
    <source>
        <dbReference type="ARBA" id="ARBA00022448"/>
    </source>
</evidence>
<dbReference type="FunFam" id="1.25.10.10:FF:001926">
    <property type="entry name" value="Uncharacterized protein"/>
    <property type="match status" value="1"/>
</dbReference>
<dbReference type="STRING" id="215637.A0A4P9ZJ69"/>
<dbReference type="PANTHER" id="PTHR22781:SF12">
    <property type="entry name" value="AP-3 COMPLEX SUBUNIT DELTA-1"/>
    <property type="match status" value="1"/>
</dbReference>
<sequence>MFEKTLTDLIRGIRANKRNEHLYINTCLDEIRTELKSNDLYIKYLAVAKLSYLHMLGYDCSWAAFHIVEVMAAPKFMYKRCGYLAATQCFQQDTEVLMLCTNLLRKDLTSNTPAEVGVALDGLAHIASPDLARDLSQDTLNLLHHSNPYIIKRATLTLYKVILKYPEALKVCFPLLKDHLEHPDPSVVSAVVNVVCELARKNP</sequence>
<dbReference type="SUPFAM" id="SSF48371">
    <property type="entry name" value="ARM repeat"/>
    <property type="match status" value="1"/>
</dbReference>
<dbReference type="EMBL" id="ML004094">
    <property type="protein sequence ID" value="RKP33276.1"/>
    <property type="molecule type" value="Genomic_DNA"/>
</dbReference>
<proteinExistence type="inferred from homology"/>
<gene>
    <name evidence="8" type="ORF">BJ085DRAFT_12023</name>
</gene>
<dbReference type="GO" id="GO:0006623">
    <property type="term" value="P:protein targeting to vacuole"/>
    <property type="evidence" value="ECO:0007669"/>
    <property type="project" value="TreeGrafter"/>
</dbReference>
<dbReference type="InterPro" id="IPR002553">
    <property type="entry name" value="Clathrin/coatomer_adapt-like_N"/>
</dbReference>
<evidence type="ECO:0000256" key="4">
    <source>
        <dbReference type="ARBA" id="ARBA00022737"/>
    </source>
</evidence>
<feature type="non-terminal residue" evidence="8">
    <location>
        <position position="203"/>
    </location>
</feature>
<name>A0A4P9ZJ69_9FUNG</name>
<evidence type="ECO:0000256" key="1">
    <source>
        <dbReference type="ARBA" id="ARBA00004308"/>
    </source>
</evidence>
<comment type="similarity">
    <text evidence="2">Belongs to the adaptor complexes large subunit family.</text>
</comment>
<keyword evidence="5" id="KW-0653">Protein transport</keyword>
<comment type="subcellular location">
    <subcellularLocation>
        <location evidence="1">Endomembrane system</location>
    </subcellularLocation>
</comment>
<keyword evidence="3" id="KW-0813">Transport</keyword>
<dbReference type="AlphaFoldDB" id="A0A4P9ZJ69"/>
<evidence type="ECO:0000313" key="8">
    <source>
        <dbReference type="EMBL" id="RKP33276.1"/>
    </source>
</evidence>
<evidence type="ECO:0000313" key="9">
    <source>
        <dbReference type="Proteomes" id="UP000268162"/>
    </source>
</evidence>
<dbReference type="GO" id="GO:0030123">
    <property type="term" value="C:AP-3 adaptor complex"/>
    <property type="evidence" value="ECO:0007669"/>
    <property type="project" value="InterPro"/>
</dbReference>
<protein>
    <recommendedName>
        <fullName evidence="7">Clathrin/coatomer adaptor adaptin-like N-terminal domain-containing protein</fullName>
    </recommendedName>
</protein>
<dbReference type="GO" id="GO:0006896">
    <property type="term" value="P:Golgi to vacuole transport"/>
    <property type="evidence" value="ECO:0007669"/>
    <property type="project" value="TreeGrafter"/>
</dbReference>
<reference evidence="9" key="1">
    <citation type="journal article" date="2018" name="Nat. Microbiol.">
        <title>Leveraging single-cell genomics to expand the fungal tree of life.</title>
        <authorList>
            <person name="Ahrendt S.R."/>
            <person name="Quandt C.A."/>
            <person name="Ciobanu D."/>
            <person name="Clum A."/>
            <person name="Salamov A."/>
            <person name="Andreopoulos B."/>
            <person name="Cheng J.F."/>
            <person name="Woyke T."/>
            <person name="Pelin A."/>
            <person name="Henrissat B."/>
            <person name="Reynolds N.K."/>
            <person name="Benny G.L."/>
            <person name="Smith M.E."/>
            <person name="James T.Y."/>
            <person name="Grigoriev I.V."/>
        </authorList>
    </citation>
    <scope>NUCLEOTIDE SEQUENCE [LARGE SCALE GENOMIC DNA]</scope>
    <source>
        <strain evidence="9">RSA 468</strain>
    </source>
</reference>
<dbReference type="GO" id="GO:0010008">
    <property type="term" value="C:endosome membrane"/>
    <property type="evidence" value="ECO:0007669"/>
    <property type="project" value="TreeGrafter"/>
</dbReference>
<dbReference type="Pfam" id="PF01602">
    <property type="entry name" value="Adaptin_N"/>
    <property type="match status" value="1"/>
</dbReference>
<accession>A0A4P9ZJ69</accession>
<evidence type="ECO:0000256" key="6">
    <source>
        <dbReference type="ARBA" id="ARBA00023136"/>
    </source>
</evidence>
<dbReference type="Gene3D" id="1.25.10.10">
    <property type="entry name" value="Leucine-rich Repeat Variant"/>
    <property type="match status" value="1"/>
</dbReference>
<dbReference type="InterPro" id="IPR011989">
    <property type="entry name" value="ARM-like"/>
</dbReference>
<dbReference type="Proteomes" id="UP000268162">
    <property type="component" value="Unassembled WGS sequence"/>
</dbReference>
<keyword evidence="4" id="KW-0677">Repeat</keyword>
<dbReference type="PANTHER" id="PTHR22781">
    <property type="entry name" value="DELTA ADAPTIN-RELATED"/>
    <property type="match status" value="1"/>
</dbReference>
<dbReference type="InterPro" id="IPR016024">
    <property type="entry name" value="ARM-type_fold"/>
</dbReference>